<accession>A0A834W3S2</accession>
<evidence type="ECO:0000313" key="2">
    <source>
        <dbReference type="Proteomes" id="UP000634136"/>
    </source>
</evidence>
<name>A0A834W3S2_9FABA</name>
<dbReference type="EMBL" id="JAAIUW010000011">
    <property type="protein sequence ID" value="KAF7808462.1"/>
    <property type="molecule type" value="Genomic_DNA"/>
</dbReference>
<comment type="caution">
    <text evidence="1">The sequence shown here is derived from an EMBL/GenBank/DDBJ whole genome shotgun (WGS) entry which is preliminary data.</text>
</comment>
<keyword evidence="2" id="KW-1185">Reference proteome</keyword>
<organism evidence="1 2">
    <name type="scientific">Senna tora</name>
    <dbReference type="NCBI Taxonomy" id="362788"/>
    <lineage>
        <taxon>Eukaryota</taxon>
        <taxon>Viridiplantae</taxon>
        <taxon>Streptophyta</taxon>
        <taxon>Embryophyta</taxon>
        <taxon>Tracheophyta</taxon>
        <taxon>Spermatophyta</taxon>
        <taxon>Magnoliopsida</taxon>
        <taxon>eudicotyledons</taxon>
        <taxon>Gunneridae</taxon>
        <taxon>Pentapetalae</taxon>
        <taxon>rosids</taxon>
        <taxon>fabids</taxon>
        <taxon>Fabales</taxon>
        <taxon>Fabaceae</taxon>
        <taxon>Caesalpinioideae</taxon>
        <taxon>Cassia clade</taxon>
        <taxon>Senna</taxon>
    </lineage>
</organism>
<dbReference type="Proteomes" id="UP000634136">
    <property type="component" value="Unassembled WGS sequence"/>
</dbReference>
<sequence>MATFDGPKMDVAAQGVNHSDDIKHVVHDLAGVLLSE</sequence>
<dbReference type="AlphaFoldDB" id="A0A834W3S2"/>
<proteinExistence type="predicted"/>
<reference evidence="1" key="1">
    <citation type="submission" date="2020-09" db="EMBL/GenBank/DDBJ databases">
        <title>Genome-Enabled Discovery of Anthraquinone Biosynthesis in Senna tora.</title>
        <authorList>
            <person name="Kang S.-H."/>
            <person name="Pandey R.P."/>
            <person name="Lee C.-M."/>
            <person name="Sim J.-S."/>
            <person name="Jeong J.-T."/>
            <person name="Choi B.-S."/>
            <person name="Jung M."/>
            <person name="Ginzburg D."/>
            <person name="Zhao K."/>
            <person name="Won S.Y."/>
            <person name="Oh T.-J."/>
            <person name="Yu Y."/>
            <person name="Kim N.-H."/>
            <person name="Lee O.R."/>
            <person name="Lee T.-H."/>
            <person name="Bashyal P."/>
            <person name="Kim T.-S."/>
            <person name="Lee W.-H."/>
            <person name="Kawkins C."/>
            <person name="Kim C.-K."/>
            <person name="Kim J.S."/>
            <person name="Ahn B.O."/>
            <person name="Rhee S.Y."/>
            <person name="Sohng J.K."/>
        </authorList>
    </citation>
    <scope>NUCLEOTIDE SEQUENCE</scope>
    <source>
        <tissue evidence="1">Leaf</tissue>
    </source>
</reference>
<gene>
    <name evidence="1" type="ORF">G2W53_035205</name>
</gene>
<protein>
    <submittedName>
        <fullName evidence="1">Uncharacterized protein</fullName>
    </submittedName>
</protein>
<evidence type="ECO:0000313" key="1">
    <source>
        <dbReference type="EMBL" id="KAF7808462.1"/>
    </source>
</evidence>